<dbReference type="Proteomes" id="UP000638648">
    <property type="component" value="Unassembled WGS sequence"/>
</dbReference>
<reference evidence="2" key="1">
    <citation type="submission" date="2020-10" db="EMBL/GenBank/DDBJ databases">
        <title>Sequencing the genomes of 1000 actinobacteria strains.</title>
        <authorList>
            <person name="Klenk H.-P."/>
        </authorList>
    </citation>
    <scope>NUCLEOTIDE SEQUENCE</scope>
    <source>
        <strain evidence="2">DSM 45354</strain>
    </source>
</reference>
<organism evidence="2 3">
    <name type="scientific">Actinopolymorpha pittospori</name>
    <dbReference type="NCBI Taxonomy" id="648752"/>
    <lineage>
        <taxon>Bacteria</taxon>
        <taxon>Bacillati</taxon>
        <taxon>Actinomycetota</taxon>
        <taxon>Actinomycetes</taxon>
        <taxon>Propionibacteriales</taxon>
        <taxon>Actinopolymorphaceae</taxon>
        <taxon>Actinopolymorpha</taxon>
    </lineage>
</organism>
<evidence type="ECO:0000313" key="2">
    <source>
        <dbReference type="EMBL" id="MBE1612037.1"/>
    </source>
</evidence>
<protein>
    <submittedName>
        <fullName evidence="2">Uncharacterized protein</fullName>
    </submittedName>
</protein>
<evidence type="ECO:0000256" key="1">
    <source>
        <dbReference type="SAM" id="MobiDB-lite"/>
    </source>
</evidence>
<evidence type="ECO:0000313" key="3">
    <source>
        <dbReference type="Proteomes" id="UP000638648"/>
    </source>
</evidence>
<sequence>MRTSVAGSRVGQGGQREPATGAAVAGDGNWAGIRHRRRLVGLWSGGSGRSVLDGRSWTFGAPTVGVKSWGLAVGGV</sequence>
<dbReference type="EMBL" id="JADBEM010000001">
    <property type="protein sequence ID" value="MBE1612037.1"/>
    <property type="molecule type" value="Genomic_DNA"/>
</dbReference>
<comment type="caution">
    <text evidence="2">The sequence shown here is derived from an EMBL/GenBank/DDBJ whole genome shotgun (WGS) entry which is preliminary data.</text>
</comment>
<dbReference type="AlphaFoldDB" id="A0A927N5G5"/>
<gene>
    <name evidence="2" type="ORF">HEB94_008885</name>
</gene>
<name>A0A927N5G5_9ACTN</name>
<accession>A0A927N5G5</accession>
<proteinExistence type="predicted"/>
<feature type="region of interest" description="Disordered" evidence="1">
    <location>
        <begin position="1"/>
        <end position="27"/>
    </location>
</feature>
<keyword evidence="3" id="KW-1185">Reference proteome</keyword>